<proteinExistence type="predicted"/>
<protein>
    <submittedName>
        <fullName evidence="2">Nuclear transport factor 2 family protein</fullName>
    </submittedName>
</protein>
<dbReference type="Gene3D" id="3.10.450.50">
    <property type="match status" value="1"/>
</dbReference>
<organism evidence="2 3">
    <name type="scientific">Actinomadura vinacea</name>
    <dbReference type="NCBI Taxonomy" id="115336"/>
    <lineage>
        <taxon>Bacteria</taxon>
        <taxon>Bacillati</taxon>
        <taxon>Actinomycetota</taxon>
        <taxon>Actinomycetes</taxon>
        <taxon>Streptosporangiales</taxon>
        <taxon>Thermomonosporaceae</taxon>
        <taxon>Actinomadura</taxon>
    </lineage>
</organism>
<keyword evidence="3" id="KW-1185">Reference proteome</keyword>
<gene>
    <name evidence="2" type="ORF">GCM10010191_76300</name>
</gene>
<accession>A0ABN3K2Q2</accession>
<sequence>MTAEIERIYQAWDEALGAKDVDAALALYAPDAVLESPLIRHHLGVDEGVRRGHGQLREFLQVVFDRQPPQRKRFRTGYFTDGRTLIWEYPRSAPDGDQMDFAEVMEIADGLIQRHRVYWGWYGLRLLEAGRR</sequence>
<reference evidence="2 3" key="1">
    <citation type="journal article" date="2019" name="Int. J. Syst. Evol. Microbiol.">
        <title>The Global Catalogue of Microorganisms (GCM) 10K type strain sequencing project: providing services to taxonomists for standard genome sequencing and annotation.</title>
        <authorList>
            <consortium name="The Broad Institute Genomics Platform"/>
            <consortium name="The Broad Institute Genome Sequencing Center for Infectious Disease"/>
            <person name="Wu L."/>
            <person name="Ma J."/>
        </authorList>
    </citation>
    <scope>NUCLEOTIDE SEQUENCE [LARGE SCALE GENOMIC DNA]</scope>
    <source>
        <strain evidence="2 3">JCM 3325</strain>
    </source>
</reference>
<evidence type="ECO:0000313" key="2">
    <source>
        <dbReference type="EMBL" id="GAA2447739.1"/>
    </source>
</evidence>
<dbReference type="InterPro" id="IPR032710">
    <property type="entry name" value="NTF2-like_dom_sf"/>
</dbReference>
<comment type="caution">
    <text evidence="2">The sequence shown here is derived from an EMBL/GenBank/DDBJ whole genome shotgun (WGS) entry which is preliminary data.</text>
</comment>
<dbReference type="InterPro" id="IPR037401">
    <property type="entry name" value="SnoaL-like"/>
</dbReference>
<dbReference type="Pfam" id="PF12680">
    <property type="entry name" value="SnoaL_2"/>
    <property type="match status" value="1"/>
</dbReference>
<feature type="domain" description="SnoaL-like" evidence="1">
    <location>
        <begin position="10"/>
        <end position="115"/>
    </location>
</feature>
<dbReference type="Proteomes" id="UP001501231">
    <property type="component" value="Unassembled WGS sequence"/>
</dbReference>
<dbReference type="EMBL" id="BAAARW010000034">
    <property type="protein sequence ID" value="GAA2447739.1"/>
    <property type="molecule type" value="Genomic_DNA"/>
</dbReference>
<dbReference type="SUPFAM" id="SSF54427">
    <property type="entry name" value="NTF2-like"/>
    <property type="match status" value="1"/>
</dbReference>
<evidence type="ECO:0000313" key="3">
    <source>
        <dbReference type="Proteomes" id="UP001501231"/>
    </source>
</evidence>
<dbReference type="RefSeq" id="WP_344595805.1">
    <property type="nucleotide sequence ID" value="NZ_BAAARW010000034.1"/>
</dbReference>
<name>A0ABN3K2Q2_9ACTN</name>
<evidence type="ECO:0000259" key="1">
    <source>
        <dbReference type="Pfam" id="PF12680"/>
    </source>
</evidence>